<evidence type="ECO:0000313" key="5">
    <source>
        <dbReference type="EMBL" id="KZV36157.1"/>
    </source>
</evidence>
<feature type="compositionally biased region" description="Basic residues" evidence="3">
    <location>
        <begin position="27"/>
        <end position="41"/>
    </location>
</feature>
<evidence type="ECO:0000256" key="1">
    <source>
        <dbReference type="ARBA" id="ARBA00022723"/>
    </source>
</evidence>
<feature type="region of interest" description="Disordered" evidence="3">
    <location>
        <begin position="394"/>
        <end position="416"/>
    </location>
</feature>
<evidence type="ECO:0000313" key="6">
    <source>
        <dbReference type="Proteomes" id="UP000250235"/>
    </source>
</evidence>
<dbReference type="GO" id="GO:0016787">
    <property type="term" value="F:hydrolase activity"/>
    <property type="evidence" value="ECO:0007669"/>
    <property type="project" value="UniProtKB-KW"/>
</dbReference>
<dbReference type="GO" id="GO:0015074">
    <property type="term" value="P:DNA integration"/>
    <property type="evidence" value="ECO:0007669"/>
    <property type="project" value="InterPro"/>
</dbReference>
<dbReference type="InterPro" id="IPR013103">
    <property type="entry name" value="RVT_2"/>
</dbReference>
<evidence type="ECO:0000256" key="2">
    <source>
        <dbReference type="ARBA" id="ARBA00022801"/>
    </source>
</evidence>
<dbReference type="GO" id="GO:0046872">
    <property type="term" value="F:metal ion binding"/>
    <property type="evidence" value="ECO:0007669"/>
    <property type="project" value="UniProtKB-KW"/>
</dbReference>
<dbReference type="OrthoDB" id="418757at2759"/>
<feature type="compositionally biased region" description="Basic and acidic residues" evidence="3">
    <location>
        <begin position="14"/>
        <end position="23"/>
    </location>
</feature>
<keyword evidence="6" id="KW-1185">Reference proteome</keyword>
<proteinExistence type="predicted"/>
<dbReference type="SUPFAM" id="SSF53098">
    <property type="entry name" value="Ribonuclease H-like"/>
    <property type="match status" value="1"/>
</dbReference>
<dbReference type="Pfam" id="PF25597">
    <property type="entry name" value="SH3_retrovirus"/>
    <property type="match status" value="1"/>
</dbReference>
<accession>A0A2Z7BV79</accession>
<dbReference type="Proteomes" id="UP000250235">
    <property type="component" value="Unassembled WGS sequence"/>
</dbReference>
<dbReference type="InterPro" id="IPR012337">
    <property type="entry name" value="RNaseH-like_sf"/>
</dbReference>
<dbReference type="EMBL" id="KV003924">
    <property type="protein sequence ID" value="KZV36157.1"/>
    <property type="molecule type" value="Genomic_DNA"/>
</dbReference>
<dbReference type="Pfam" id="PF07727">
    <property type="entry name" value="RVT_2"/>
    <property type="match status" value="1"/>
</dbReference>
<evidence type="ECO:0000259" key="4">
    <source>
        <dbReference type="PROSITE" id="PS50994"/>
    </source>
</evidence>
<gene>
    <name evidence="5" type="ORF">F511_20289</name>
</gene>
<keyword evidence="1" id="KW-0479">Metal-binding</keyword>
<dbReference type="AlphaFoldDB" id="A0A2Z7BV79"/>
<evidence type="ECO:0000256" key="3">
    <source>
        <dbReference type="SAM" id="MobiDB-lite"/>
    </source>
</evidence>
<organism evidence="5 6">
    <name type="scientific">Dorcoceras hygrometricum</name>
    <dbReference type="NCBI Taxonomy" id="472368"/>
    <lineage>
        <taxon>Eukaryota</taxon>
        <taxon>Viridiplantae</taxon>
        <taxon>Streptophyta</taxon>
        <taxon>Embryophyta</taxon>
        <taxon>Tracheophyta</taxon>
        <taxon>Spermatophyta</taxon>
        <taxon>Magnoliopsida</taxon>
        <taxon>eudicotyledons</taxon>
        <taxon>Gunneridae</taxon>
        <taxon>Pentapetalae</taxon>
        <taxon>asterids</taxon>
        <taxon>lamiids</taxon>
        <taxon>Lamiales</taxon>
        <taxon>Gesneriaceae</taxon>
        <taxon>Didymocarpoideae</taxon>
        <taxon>Trichosporeae</taxon>
        <taxon>Loxocarpinae</taxon>
        <taxon>Dorcoceras</taxon>
    </lineage>
</organism>
<dbReference type="PROSITE" id="PS50994">
    <property type="entry name" value="INTEGRASE"/>
    <property type="match status" value="1"/>
</dbReference>
<dbReference type="InterPro" id="IPR036397">
    <property type="entry name" value="RNaseH_sf"/>
</dbReference>
<dbReference type="Gene3D" id="3.30.420.10">
    <property type="entry name" value="Ribonuclease H-like superfamily/Ribonuclease H"/>
    <property type="match status" value="1"/>
</dbReference>
<name>A0A2Z7BV79_9LAMI</name>
<reference evidence="5 6" key="1">
    <citation type="journal article" date="2015" name="Proc. Natl. Acad. Sci. U.S.A.">
        <title>The resurrection genome of Boea hygrometrica: A blueprint for survival of dehydration.</title>
        <authorList>
            <person name="Xiao L."/>
            <person name="Yang G."/>
            <person name="Zhang L."/>
            <person name="Yang X."/>
            <person name="Zhao S."/>
            <person name="Ji Z."/>
            <person name="Zhou Q."/>
            <person name="Hu M."/>
            <person name="Wang Y."/>
            <person name="Chen M."/>
            <person name="Xu Y."/>
            <person name="Jin H."/>
            <person name="Xiao X."/>
            <person name="Hu G."/>
            <person name="Bao F."/>
            <person name="Hu Y."/>
            <person name="Wan P."/>
            <person name="Li L."/>
            <person name="Deng X."/>
            <person name="Kuang T."/>
            <person name="Xiang C."/>
            <person name="Zhu J.K."/>
            <person name="Oliver M.J."/>
            <person name="He Y."/>
        </authorList>
    </citation>
    <scope>NUCLEOTIDE SEQUENCE [LARGE SCALE GENOMIC DNA]</scope>
    <source>
        <strain evidence="6">cv. XS01</strain>
    </source>
</reference>
<sequence length="627" mass="71385">MGPISYIGPKTSRAARDRPELNPRRNQPSRHRRSIAGRHIGRPSCLRLHGQRAHKAANDQLPHATSGRRTAQQFARAVSSDRPSSAQRRPTSRNHLREIGWPWPATMRGQRITDSACKNQLVVVRIQYGPFNPYIPIRSTTIGKSRVAKDPIAMHTSWRSNSDIASVTSIGYPHMSASGESSTTMYRLLHASGSHPIPPPNDPNSKRIAKEATLCSLLEFRPIGYSVQEFQDYLKENEILSQWTPPATPQLNGVAERRNRTLLDMVRSMMSFTELPTSFWGYALETAVMLLNNVHTKAVDKTPYEIWMGKPPKYSFIRIWGCPAYVKQTVGDKLDTRSILCYFIGYPRNSIGYYFYYPSETKVFVSRIATFMEREFLLDRKGKIVELEEVREPIGAPGESPAPTEPIPEMVAPRRSERIPRAPERYGFLLEDDQGDQVVGSDPRTFKEAISDADSNLWLEAMQFEFDSMHANQVWTLVNPPEGIVPIGCKWVYKRKLGPDGKVMTYKARLVAKGYTQRQGVDYDETFSPVAMFKSIRILLAIAAWYDYEIWQMDVKTAFLNGNIKEEIYMTQPEGFTSVGSEHKVCKIQRSIYGLKQASRSWNLDSMKQLRNLVSSRIPRSLVSIKR</sequence>
<dbReference type="PANTHER" id="PTHR42648">
    <property type="entry name" value="TRANSPOSASE, PUTATIVE-RELATED"/>
    <property type="match status" value="1"/>
</dbReference>
<dbReference type="GO" id="GO:0003676">
    <property type="term" value="F:nucleic acid binding"/>
    <property type="evidence" value="ECO:0007669"/>
    <property type="project" value="InterPro"/>
</dbReference>
<dbReference type="InterPro" id="IPR001584">
    <property type="entry name" value="Integrase_cat-core"/>
</dbReference>
<dbReference type="PANTHER" id="PTHR42648:SF27">
    <property type="entry name" value="RNA-DIRECTED DNA POLYMERASE"/>
    <property type="match status" value="1"/>
</dbReference>
<feature type="domain" description="Integrase catalytic" evidence="4">
    <location>
        <begin position="219"/>
        <end position="311"/>
    </location>
</feature>
<dbReference type="InterPro" id="IPR039537">
    <property type="entry name" value="Retrotran_Ty1/copia-like"/>
</dbReference>
<keyword evidence="2" id="KW-0378">Hydrolase</keyword>
<protein>
    <recommendedName>
        <fullName evidence="4">Integrase catalytic domain-containing protein</fullName>
    </recommendedName>
</protein>
<dbReference type="InterPro" id="IPR057670">
    <property type="entry name" value="SH3_retrovirus"/>
</dbReference>
<feature type="region of interest" description="Disordered" evidence="3">
    <location>
        <begin position="1"/>
        <end position="100"/>
    </location>
</feature>